<gene>
    <name evidence="24" type="ORF">ARAM_001621</name>
</gene>
<dbReference type="SMART" id="SM00568">
    <property type="entry name" value="GRAM"/>
    <property type="match status" value="2"/>
</dbReference>
<keyword evidence="10" id="KW-0808">Transferase</keyword>
<dbReference type="Pfam" id="PF08208">
    <property type="entry name" value="RNA_polI_A34"/>
    <property type="match status" value="1"/>
</dbReference>
<dbReference type="SUPFAM" id="SSF53756">
    <property type="entry name" value="UDP-Glycosyltransferase/glycogen phosphorylase"/>
    <property type="match status" value="1"/>
</dbReference>
<dbReference type="Pfam" id="PF02893">
    <property type="entry name" value="GRAM"/>
    <property type="match status" value="1"/>
</dbReference>
<dbReference type="Proteomes" id="UP000034291">
    <property type="component" value="Unassembled WGS sequence"/>
</dbReference>
<keyword evidence="16" id="KW-0472">Membrane</keyword>
<dbReference type="CDD" id="cd13215">
    <property type="entry name" value="PH-GRAM1_AGT26"/>
    <property type="match status" value="1"/>
</dbReference>
<dbReference type="Pfam" id="PF06722">
    <property type="entry name" value="EryCIII-like_C"/>
    <property type="match status" value="1"/>
</dbReference>
<dbReference type="PANTHER" id="PTHR48050:SF25">
    <property type="entry name" value="STEROL 3-BETA-GLUCOSYLTRANSFERASE"/>
    <property type="match status" value="1"/>
</dbReference>
<dbReference type="FunFam" id="2.30.29.30:FF:000303">
    <property type="entry name" value="Sterol 3-beta-glucosyltransferase"/>
    <property type="match status" value="1"/>
</dbReference>
<evidence type="ECO:0000256" key="14">
    <source>
        <dbReference type="ARBA" id="ARBA00023011"/>
    </source>
</evidence>
<dbReference type="GO" id="GO:0005975">
    <property type="term" value="P:carbohydrate metabolic process"/>
    <property type="evidence" value="ECO:0007669"/>
    <property type="project" value="InterPro"/>
</dbReference>
<evidence type="ECO:0000256" key="5">
    <source>
        <dbReference type="ARBA" id="ARBA00017894"/>
    </source>
</evidence>
<dbReference type="Pfam" id="PF00169">
    <property type="entry name" value="PH"/>
    <property type="match status" value="1"/>
</dbReference>
<feature type="compositionally biased region" description="Basic and acidic residues" evidence="22">
    <location>
        <begin position="292"/>
        <end position="326"/>
    </location>
</feature>
<dbReference type="FunFam" id="2.30.29.30:FF:000560">
    <property type="entry name" value="Sterol 3-beta-glucosyltransferase"/>
    <property type="match status" value="1"/>
</dbReference>
<keyword evidence="7" id="KW-0963">Cytoplasm</keyword>
<feature type="region of interest" description="Disordered" evidence="22">
    <location>
        <begin position="770"/>
        <end position="799"/>
    </location>
</feature>
<dbReference type="InterPro" id="IPR004276">
    <property type="entry name" value="GlycoTrans_28_N"/>
</dbReference>
<evidence type="ECO:0000256" key="12">
    <source>
        <dbReference type="ARBA" id="ARBA00022955"/>
    </source>
</evidence>
<feature type="compositionally biased region" description="Polar residues" evidence="22">
    <location>
        <begin position="50"/>
        <end position="73"/>
    </location>
</feature>
<feature type="region of interest" description="Disordered" evidence="22">
    <location>
        <begin position="1"/>
        <end position="94"/>
    </location>
</feature>
<proteinExistence type="inferred from homology"/>
<dbReference type="InterPro" id="IPR011993">
    <property type="entry name" value="PH-like_dom_sf"/>
</dbReference>
<evidence type="ECO:0000313" key="24">
    <source>
        <dbReference type="EMBL" id="KKK18332.1"/>
    </source>
</evidence>
<evidence type="ECO:0000256" key="16">
    <source>
        <dbReference type="ARBA" id="ARBA00023136"/>
    </source>
</evidence>
<evidence type="ECO:0000256" key="8">
    <source>
        <dbReference type="ARBA" id="ARBA00022516"/>
    </source>
</evidence>
<evidence type="ECO:0000256" key="9">
    <source>
        <dbReference type="ARBA" id="ARBA00022676"/>
    </source>
</evidence>
<evidence type="ECO:0000256" key="10">
    <source>
        <dbReference type="ARBA" id="ARBA00022679"/>
    </source>
</evidence>
<dbReference type="OrthoDB" id="10261837at2759"/>
<feature type="compositionally biased region" description="Low complexity" evidence="22">
    <location>
        <begin position="328"/>
        <end position="343"/>
    </location>
</feature>
<evidence type="ECO:0000256" key="20">
    <source>
        <dbReference type="ARBA" id="ARBA00047886"/>
    </source>
</evidence>
<keyword evidence="25" id="KW-1185">Reference proteome</keyword>
<feature type="compositionally biased region" description="Acidic residues" evidence="22">
    <location>
        <begin position="1654"/>
        <end position="1667"/>
    </location>
</feature>
<dbReference type="PROSITE" id="PS50003">
    <property type="entry name" value="PH_DOMAIN"/>
    <property type="match status" value="1"/>
</dbReference>
<dbReference type="InterPro" id="IPR048065">
    <property type="entry name" value="ATG26_PH_GRAM2"/>
</dbReference>
<evidence type="ECO:0000256" key="19">
    <source>
        <dbReference type="ARBA" id="ARBA00029843"/>
    </source>
</evidence>
<dbReference type="CDD" id="cd13216">
    <property type="entry name" value="PH-GRAM2_AGT26"/>
    <property type="match status" value="1"/>
</dbReference>
<feature type="compositionally biased region" description="Polar residues" evidence="22">
    <location>
        <begin position="770"/>
        <end position="779"/>
    </location>
</feature>
<dbReference type="InterPro" id="IPR050426">
    <property type="entry name" value="Glycosyltransferase_28"/>
</dbReference>
<feature type="domain" description="PH" evidence="23">
    <location>
        <begin position="598"/>
        <end position="697"/>
    </location>
</feature>
<comment type="caution">
    <text evidence="24">The sequence shown here is derived from an EMBL/GenBank/DDBJ whole genome shotgun (WGS) entry which is preliminary data.</text>
</comment>
<feature type="region of interest" description="Disordered" evidence="22">
    <location>
        <begin position="821"/>
        <end position="843"/>
    </location>
</feature>
<dbReference type="CDD" id="cd03784">
    <property type="entry name" value="GT1_Gtf-like"/>
    <property type="match status" value="1"/>
</dbReference>
<dbReference type="SMART" id="SM00233">
    <property type="entry name" value="PH"/>
    <property type="match status" value="1"/>
</dbReference>
<feature type="compositionally biased region" description="Low complexity" evidence="22">
    <location>
        <begin position="18"/>
        <end position="27"/>
    </location>
</feature>
<dbReference type="InterPro" id="IPR048066">
    <property type="entry name" value="ATG26_PH_GRAM1"/>
</dbReference>
<dbReference type="EC" id="2.4.1.173" evidence="4"/>
<protein>
    <recommendedName>
        <fullName evidence="5">Sterol 3-beta-glucosyltransferase</fullName>
        <ecNumber evidence="4">2.4.1.173</ecNumber>
    </recommendedName>
    <alternativeName>
        <fullName evidence="19">Autophagy-related protein 26</fullName>
    </alternativeName>
</protein>
<dbReference type="InterPro" id="IPR001849">
    <property type="entry name" value="PH_domain"/>
</dbReference>
<dbReference type="SUPFAM" id="SSF50729">
    <property type="entry name" value="PH domain-like"/>
    <property type="match status" value="1"/>
</dbReference>
<dbReference type="EMBL" id="JZBS01002519">
    <property type="protein sequence ID" value="KKK18332.1"/>
    <property type="molecule type" value="Genomic_DNA"/>
</dbReference>
<keyword evidence="18" id="KW-0753">Steroid metabolism</keyword>
<comment type="catalytic activity">
    <reaction evidence="21">
        <text>a sterol + UDP-alpha-D-glucose = a sterol 3-beta-D-glucoside + UDP + H(+)</text>
        <dbReference type="Rhea" id="RHEA:22724"/>
        <dbReference type="ChEBI" id="CHEBI:15378"/>
        <dbReference type="ChEBI" id="CHEBI:15889"/>
        <dbReference type="ChEBI" id="CHEBI:37424"/>
        <dbReference type="ChEBI" id="CHEBI:58223"/>
        <dbReference type="ChEBI" id="CHEBI:58885"/>
        <dbReference type="EC" id="2.4.1.173"/>
    </reaction>
    <physiologicalReaction direction="left-to-right" evidence="21">
        <dbReference type="Rhea" id="RHEA:22725"/>
    </physiologicalReaction>
</comment>
<evidence type="ECO:0000256" key="13">
    <source>
        <dbReference type="ARBA" id="ARBA00023006"/>
    </source>
</evidence>
<evidence type="ECO:0000259" key="23">
    <source>
        <dbReference type="PROSITE" id="PS50003"/>
    </source>
</evidence>
<dbReference type="InterPro" id="IPR004182">
    <property type="entry name" value="GRAM"/>
</dbReference>
<dbReference type="Gene3D" id="3.40.50.2000">
    <property type="entry name" value="Glycogen Phosphorylase B"/>
    <property type="match status" value="2"/>
</dbReference>
<keyword evidence="13" id="KW-0072">Autophagy</keyword>
<dbReference type="Pfam" id="PF03033">
    <property type="entry name" value="Glyco_transf_28"/>
    <property type="match status" value="1"/>
</dbReference>
<evidence type="ECO:0000256" key="21">
    <source>
        <dbReference type="ARBA" id="ARBA00049453"/>
    </source>
</evidence>
<evidence type="ECO:0000256" key="4">
    <source>
        <dbReference type="ARBA" id="ARBA00012650"/>
    </source>
</evidence>
<dbReference type="GO" id="GO:0016126">
    <property type="term" value="P:sterol biosynthetic process"/>
    <property type="evidence" value="ECO:0007669"/>
    <property type="project" value="UniProtKB-KW"/>
</dbReference>
<evidence type="ECO:0000256" key="7">
    <source>
        <dbReference type="ARBA" id="ARBA00022490"/>
    </source>
</evidence>
<comment type="similarity">
    <text evidence="3">Belongs to the glycosyltransferase 28 family.</text>
</comment>
<evidence type="ECO:0000256" key="11">
    <source>
        <dbReference type="ARBA" id="ARBA00022927"/>
    </source>
</evidence>
<feature type="region of interest" description="Disordered" evidence="22">
    <location>
        <begin position="390"/>
        <end position="502"/>
    </location>
</feature>
<dbReference type="PANTHER" id="PTHR48050">
    <property type="entry name" value="STEROL 3-BETA-GLUCOSYLTRANSFERASE"/>
    <property type="match status" value="1"/>
</dbReference>
<evidence type="ECO:0000256" key="3">
    <source>
        <dbReference type="ARBA" id="ARBA00006962"/>
    </source>
</evidence>
<name>A0A0F8X465_9EURO</name>
<feature type="compositionally biased region" description="Acidic residues" evidence="22">
    <location>
        <begin position="33"/>
        <end position="43"/>
    </location>
</feature>
<comment type="subcellular location">
    <subcellularLocation>
        <location evidence="1">Cytoplasm</location>
    </subcellularLocation>
    <subcellularLocation>
        <location evidence="2">Preautophagosomal structure membrane</location>
        <topology evidence="2">Peripheral membrane protein</topology>
    </subcellularLocation>
</comment>
<dbReference type="InterPro" id="IPR010610">
    <property type="entry name" value="EryCIII-like_C"/>
</dbReference>
<feature type="region of interest" description="Disordered" evidence="22">
    <location>
        <begin position="1640"/>
        <end position="1667"/>
    </location>
</feature>
<dbReference type="FunFam" id="3.40.50.2000:FF:000029">
    <property type="entry name" value="Sterol 3-beta-glucosyltransferase"/>
    <property type="match status" value="1"/>
</dbReference>
<dbReference type="GO" id="GO:0015031">
    <property type="term" value="P:protein transport"/>
    <property type="evidence" value="ECO:0007669"/>
    <property type="project" value="UniProtKB-KW"/>
</dbReference>
<keyword evidence="6" id="KW-0813">Transport</keyword>
<dbReference type="GO" id="GO:0034045">
    <property type="term" value="C:phagophore assembly site membrane"/>
    <property type="evidence" value="ECO:0007669"/>
    <property type="project" value="UniProtKB-SubCell"/>
</dbReference>
<feature type="region of interest" description="Disordered" evidence="22">
    <location>
        <begin position="206"/>
        <end position="344"/>
    </location>
</feature>
<sequence length="1709" mass="189889">MAPKSNKSAKIVHESASDSESSSSAESTRQVEESSESSSESENESATSSGKHLQSSTNGQKGPKSSQAESSRPSRPYKAPFGFKSAKNQPLPAPSTSALLSDLRGKQVFHITAPSFLPLSKVKEVSLAQALQGAPVLKHDGVKYGLPADSQTQSGVSGQTLFLYDTKTATYYRTAADVPTYHIQEMVDLPGGAEYDEMAIKAVKALEKPPRKQPRHLKMRFRPVGSGNAPPETIGSSSEESDAEEPKFIVPIGLEKEKERKRKHQQTEGDGSQPAAEPRKKSKKVSGDLDESGAKEKSKRSSKDRDGKKRKKEKSDDTKRRVDRRLSASRQSISSSRLFSSAFPERLQDDYDAQVDFTAPPGGAKPRDGIQYMQQSIFSLIAAVGSKSDFHTRFDDSSDSEGETDTKPQKTTGRAPQLDTASSQTDGSIAVPSIPGARSASENRGRRHRRSISDHKLFKPFKSTPKPESKQQQDITAPESSMGEELSRASTPRRTRSTTPRAAPILSRMVEAQARLDASSPTALCESPLDGQNDKIPQLSSASPLSLRLMEMFGFEEPEKVVVEYACSLLQSLLLQGYMYVTEGHICFYAYLPRKSTVAIKSGSIHKRGRKNPKYNRYWFTLKGDVFSYYADPSNLYFPSGQIDLRYGISASITESKEKGRDSRDFQVTTDHRTYYFRADSSTSAKEWVKALQKVIFRTHNEGESIKVSFPIENIIDIEESPMVDFAETFKIRVVESEETYAIDEYYFTFFKSGRDAFNLVKSLISDISTKSSPQTLSPQPDGPSRSKRNRRSQGRWSLASTSQLRGIAITDSRRRSVSTSFVASKQDAANTPPNMKQQDSSSSYINSLDQTTESSAILQSMTDTTESASQILNRSDVFQSPTIHTWQQRSLGVDQAGRRHSDETARSITAHGLDGLGLSGERAEIQYAISDSEQDSRDVSRLSATPALGDLVRAGVYPLQRAAGFAEYLRSRSRQMSTLLASESMGYIEKVSGMWAGGRRHYGETAGISPDGRAFYPETKEDSCRDEERFRAHFALPSTEKLQAAYFAYLHRMIPLYGKIYISQNKLCFRSLLPGTRTKMILPLNDVENVEKEKGFRFGYHGLVIIIRGHEELFFEFNAADARDDCAVTLHQHLESARFLVESGSLAPQEKDESEAAKIEHRMLQEARVDASSEQEMRANITESSELHSIFDDPRASIINFKPTESLNITCLTIGSRGDVQPYIALCKGLLADGHKPKIATHAEFEPWVRKHGIDFAPVGGDPAELMRLCVENGMFTYSFLKEATSKFRGWIDDLLSSAWISCQGSDLLIESPSAMAGIHIAEALRIPYFRGFTMPWSRTRAYPHAFAVPEHKMGGAYNYITYVMFDNVFWKAIASQVNRWRMNELGLKATNLDKMQPNKVPFLYNYSPSVVPPPLDYPDWIRITGYWVLNEGSDWTPPTDLTEFIRRARKDGKKVVYVGFGSIVVSDPSALTRTVIESVLKADVRCILSKGWSARLGDPTSAKVEVPLPPEIYQIQAVPHDWLFSQIDAVAHHGGAGTTGASLRAGLPTIIKPFFGDQFFFGTRVEDLGVGICMKKLNVSVFSRALWEVTHSERMIVRARELGARIRSEDGVATAIQAIYRDLEYAKTLARQRSILSATPFSPTPSAKTGDEQDADDDSADIEDWTIVGDDADFDISKRVRDRAVSDAENLPERLFSDIPNLRGLGR</sequence>
<keyword evidence="8" id="KW-0444">Lipid biosynthesis</keyword>
<evidence type="ECO:0000256" key="17">
    <source>
        <dbReference type="ARBA" id="ARBA00023166"/>
    </source>
</evidence>
<comment type="catalytic activity">
    <reaction evidence="20">
        <text>ergosterol + UDP-alpha-D-glucose = ergosteryl 3-beta-D-glucoside + UDP + H(+)</text>
        <dbReference type="Rhea" id="RHEA:61836"/>
        <dbReference type="ChEBI" id="CHEBI:15378"/>
        <dbReference type="ChEBI" id="CHEBI:16933"/>
        <dbReference type="ChEBI" id="CHEBI:52973"/>
        <dbReference type="ChEBI" id="CHEBI:58223"/>
        <dbReference type="ChEBI" id="CHEBI:58885"/>
    </reaction>
    <physiologicalReaction direction="left-to-right" evidence="20">
        <dbReference type="Rhea" id="RHEA:61837"/>
    </physiologicalReaction>
</comment>
<feature type="compositionally biased region" description="Polar residues" evidence="22">
    <location>
        <begin position="1640"/>
        <end position="1649"/>
    </location>
</feature>
<dbReference type="GO" id="GO:0016906">
    <property type="term" value="F:sterol 3-beta-glucosyltransferase activity"/>
    <property type="evidence" value="ECO:0007669"/>
    <property type="project" value="UniProtKB-EC"/>
</dbReference>
<evidence type="ECO:0000313" key="25">
    <source>
        <dbReference type="Proteomes" id="UP000034291"/>
    </source>
</evidence>
<evidence type="ECO:0000256" key="15">
    <source>
        <dbReference type="ARBA" id="ARBA00023098"/>
    </source>
</evidence>
<feature type="compositionally biased region" description="Polar residues" evidence="22">
    <location>
        <begin position="409"/>
        <end position="427"/>
    </location>
</feature>
<evidence type="ECO:0000256" key="22">
    <source>
        <dbReference type="SAM" id="MobiDB-lite"/>
    </source>
</evidence>
<dbReference type="InterPro" id="IPR002213">
    <property type="entry name" value="UDP_glucos_trans"/>
</dbReference>
<dbReference type="GO" id="GO:0006360">
    <property type="term" value="P:transcription by RNA polymerase I"/>
    <property type="evidence" value="ECO:0007669"/>
    <property type="project" value="InterPro"/>
</dbReference>
<dbReference type="InterPro" id="IPR013240">
    <property type="entry name" value="DNA-dir_RNA_pol1_su_RPA34"/>
</dbReference>
<keyword evidence="12" id="KW-0752">Steroid biosynthesis</keyword>
<evidence type="ECO:0000256" key="6">
    <source>
        <dbReference type="ARBA" id="ARBA00022448"/>
    </source>
</evidence>
<dbReference type="FunFam" id="3.40.50.2000:FF:000009">
    <property type="entry name" value="Sterol 3-beta-glucosyltransferase UGT80A2"/>
    <property type="match status" value="1"/>
</dbReference>
<keyword evidence="15" id="KW-0443">Lipid metabolism</keyword>
<accession>A0A0F8X465</accession>
<evidence type="ECO:0000256" key="1">
    <source>
        <dbReference type="ARBA" id="ARBA00004496"/>
    </source>
</evidence>
<keyword evidence="14" id="KW-0756">Sterol biosynthesis</keyword>
<evidence type="ECO:0000256" key="18">
    <source>
        <dbReference type="ARBA" id="ARBA00023221"/>
    </source>
</evidence>
<dbReference type="STRING" id="308745.A0A0F8X465"/>
<reference evidence="24 25" key="1">
    <citation type="submission" date="2015-02" db="EMBL/GenBank/DDBJ databases">
        <title>Draft Genome Sequences of Two Closely-Related Aflatoxigenic Aspergillus Species Obtained from the Cote d'Ivoire.</title>
        <authorList>
            <person name="Moore G.G."/>
            <person name="Beltz S.B."/>
            <person name="Mack B.M."/>
        </authorList>
    </citation>
    <scope>NUCLEOTIDE SEQUENCE [LARGE SCALE GENOMIC DNA]</scope>
    <source>
        <strain evidence="24 25">SRRC1468</strain>
    </source>
</reference>
<keyword evidence="11" id="KW-0653">Protein transport</keyword>
<keyword evidence="9" id="KW-0328">Glycosyltransferase</keyword>
<dbReference type="Gene3D" id="2.30.29.30">
    <property type="entry name" value="Pleckstrin-homology domain (PH domain)/Phosphotyrosine-binding domain (PTB)"/>
    <property type="match status" value="2"/>
</dbReference>
<evidence type="ECO:0000256" key="2">
    <source>
        <dbReference type="ARBA" id="ARBA00004623"/>
    </source>
</evidence>
<organism evidence="24 25">
    <name type="scientific">Aspergillus rambellii</name>
    <dbReference type="NCBI Taxonomy" id="308745"/>
    <lineage>
        <taxon>Eukaryota</taxon>
        <taxon>Fungi</taxon>
        <taxon>Dikarya</taxon>
        <taxon>Ascomycota</taxon>
        <taxon>Pezizomycotina</taxon>
        <taxon>Eurotiomycetes</taxon>
        <taxon>Eurotiomycetidae</taxon>
        <taxon>Eurotiales</taxon>
        <taxon>Aspergillaceae</taxon>
        <taxon>Aspergillus</taxon>
        <taxon>Aspergillus subgen. Nidulantes</taxon>
    </lineage>
</organism>
<feature type="compositionally biased region" description="Basic residues" evidence="22">
    <location>
        <begin position="211"/>
        <end position="221"/>
    </location>
</feature>
<keyword evidence="17" id="KW-1207">Sterol metabolism</keyword>
<dbReference type="GO" id="GO:0006914">
    <property type="term" value="P:autophagy"/>
    <property type="evidence" value="ECO:0007669"/>
    <property type="project" value="UniProtKB-KW"/>
</dbReference>